<comment type="caution">
    <text evidence="1">The sequence shown here is derived from an EMBL/GenBank/DDBJ whole genome shotgun (WGS) entry which is preliminary data.</text>
</comment>
<sequence length="181" mass="20935">MGAWLKLNEDLLIQIIKQLTLYEDLSAFGLVCTSWLSVAVMEQLRFISKLTPWLILSPEKPTTYRQGFYSFLKNMTHQVMLLEAEGKCFSSRGWILTLSKPWHMVLLHPFSRRQIKLLNMTTKKCFESNRGHPIRFIKTYPNLPILHGESEEEDVLPILHANNNTSGDIDNDIDLENDMNG</sequence>
<dbReference type="EMBL" id="CM047737">
    <property type="protein sequence ID" value="KAJ0047710.1"/>
    <property type="molecule type" value="Genomic_DNA"/>
</dbReference>
<organism evidence="1 2">
    <name type="scientific">Pistacia integerrima</name>
    <dbReference type="NCBI Taxonomy" id="434235"/>
    <lineage>
        <taxon>Eukaryota</taxon>
        <taxon>Viridiplantae</taxon>
        <taxon>Streptophyta</taxon>
        <taxon>Embryophyta</taxon>
        <taxon>Tracheophyta</taxon>
        <taxon>Spermatophyta</taxon>
        <taxon>Magnoliopsida</taxon>
        <taxon>eudicotyledons</taxon>
        <taxon>Gunneridae</taxon>
        <taxon>Pentapetalae</taxon>
        <taxon>rosids</taxon>
        <taxon>malvids</taxon>
        <taxon>Sapindales</taxon>
        <taxon>Anacardiaceae</taxon>
        <taxon>Pistacia</taxon>
    </lineage>
</organism>
<keyword evidence="2" id="KW-1185">Reference proteome</keyword>
<dbReference type="Proteomes" id="UP001163603">
    <property type="component" value="Chromosome 2"/>
</dbReference>
<accession>A0ACC0ZB47</accession>
<proteinExistence type="predicted"/>
<evidence type="ECO:0000313" key="2">
    <source>
        <dbReference type="Proteomes" id="UP001163603"/>
    </source>
</evidence>
<gene>
    <name evidence="1" type="ORF">Pint_16908</name>
</gene>
<reference evidence="2" key="1">
    <citation type="journal article" date="2023" name="G3 (Bethesda)">
        <title>Genome assembly and association tests identify interacting loci associated with vigor, precocity, and sex in interspecific pistachio rootstocks.</title>
        <authorList>
            <person name="Palmer W."/>
            <person name="Jacygrad E."/>
            <person name="Sagayaradj S."/>
            <person name="Cavanaugh K."/>
            <person name="Han R."/>
            <person name="Bertier L."/>
            <person name="Beede B."/>
            <person name="Kafkas S."/>
            <person name="Golino D."/>
            <person name="Preece J."/>
            <person name="Michelmore R."/>
        </authorList>
    </citation>
    <scope>NUCLEOTIDE SEQUENCE [LARGE SCALE GENOMIC DNA]</scope>
</reference>
<protein>
    <submittedName>
        <fullName evidence="1">Uncharacterized protein</fullName>
    </submittedName>
</protein>
<evidence type="ECO:0000313" key="1">
    <source>
        <dbReference type="EMBL" id="KAJ0047710.1"/>
    </source>
</evidence>
<name>A0ACC0ZB47_9ROSI</name>